<feature type="binding site" description="axial binding residue" evidence="8">
    <location>
        <position position="255"/>
    </location>
    <ligand>
        <name>heme</name>
        <dbReference type="ChEBI" id="CHEBI:30413"/>
    </ligand>
    <ligandPart>
        <name>Fe</name>
        <dbReference type="ChEBI" id="CHEBI:18248"/>
    </ligandPart>
</feature>
<name>A0A2A6CK40_PRIPA</name>
<keyword evidence="11" id="KW-1185">Reference proteome</keyword>
<dbReference type="Pfam" id="PF00067">
    <property type="entry name" value="p450"/>
    <property type="match status" value="1"/>
</dbReference>
<dbReference type="Gene3D" id="1.10.630.10">
    <property type="entry name" value="Cytochrome P450"/>
    <property type="match status" value="1"/>
</dbReference>
<dbReference type="AlphaFoldDB" id="A0A2A6CK40"/>
<keyword evidence="7 9" id="KW-0503">Monooxygenase</keyword>
<organism evidence="10 11">
    <name type="scientific">Pristionchus pacificus</name>
    <name type="common">Parasitic nematode worm</name>
    <dbReference type="NCBI Taxonomy" id="54126"/>
    <lineage>
        <taxon>Eukaryota</taxon>
        <taxon>Metazoa</taxon>
        <taxon>Ecdysozoa</taxon>
        <taxon>Nematoda</taxon>
        <taxon>Chromadorea</taxon>
        <taxon>Rhabditida</taxon>
        <taxon>Rhabditina</taxon>
        <taxon>Diplogasteromorpha</taxon>
        <taxon>Diplogasteroidea</taxon>
        <taxon>Neodiplogasteridae</taxon>
        <taxon>Pristionchus</taxon>
    </lineage>
</organism>
<dbReference type="GO" id="GO:0005506">
    <property type="term" value="F:iron ion binding"/>
    <property type="evidence" value="ECO:0007669"/>
    <property type="project" value="InterPro"/>
</dbReference>
<comment type="cofactor">
    <cofactor evidence="1 8">
        <name>heme</name>
        <dbReference type="ChEBI" id="CHEBI:30413"/>
    </cofactor>
</comment>
<dbReference type="InterPro" id="IPR050476">
    <property type="entry name" value="Insect_CytP450_Detox"/>
</dbReference>
<evidence type="ECO:0000256" key="2">
    <source>
        <dbReference type="ARBA" id="ARBA00010617"/>
    </source>
</evidence>
<evidence type="ECO:0000256" key="6">
    <source>
        <dbReference type="ARBA" id="ARBA00023004"/>
    </source>
</evidence>
<dbReference type="PANTHER" id="PTHR24292">
    <property type="entry name" value="CYTOCHROME P450"/>
    <property type="match status" value="1"/>
</dbReference>
<proteinExistence type="inferred from homology"/>
<dbReference type="PRINTS" id="PR00385">
    <property type="entry name" value="P450"/>
</dbReference>
<keyword evidence="5 9" id="KW-0560">Oxidoreductase</keyword>
<evidence type="ECO:0000313" key="11">
    <source>
        <dbReference type="Proteomes" id="UP000005239"/>
    </source>
</evidence>
<dbReference type="InterPro" id="IPR036396">
    <property type="entry name" value="Cyt_P450_sf"/>
</dbReference>
<dbReference type="InterPro" id="IPR002401">
    <property type="entry name" value="Cyt_P450_E_grp-I"/>
</dbReference>
<dbReference type="SUPFAM" id="SSF48264">
    <property type="entry name" value="Cytochrome P450"/>
    <property type="match status" value="1"/>
</dbReference>
<keyword evidence="6 8" id="KW-0408">Iron</keyword>
<evidence type="ECO:0000256" key="7">
    <source>
        <dbReference type="ARBA" id="ARBA00023033"/>
    </source>
</evidence>
<evidence type="ECO:0000313" key="10">
    <source>
        <dbReference type="EnsemblMetazoa" id="PPA16343.1"/>
    </source>
</evidence>
<evidence type="ECO:0000256" key="3">
    <source>
        <dbReference type="ARBA" id="ARBA00022617"/>
    </source>
</evidence>
<accession>A0A2A6CK40</accession>
<comment type="similarity">
    <text evidence="2 9">Belongs to the cytochrome P450 family.</text>
</comment>
<dbReference type="InterPro" id="IPR017972">
    <property type="entry name" value="Cyt_P450_CS"/>
</dbReference>
<evidence type="ECO:0000256" key="5">
    <source>
        <dbReference type="ARBA" id="ARBA00023002"/>
    </source>
</evidence>
<evidence type="ECO:0000256" key="9">
    <source>
        <dbReference type="RuleBase" id="RU000461"/>
    </source>
</evidence>
<dbReference type="GO" id="GO:0016705">
    <property type="term" value="F:oxidoreductase activity, acting on paired donors, with incorporation or reduction of molecular oxygen"/>
    <property type="evidence" value="ECO:0007669"/>
    <property type="project" value="InterPro"/>
</dbReference>
<keyword evidence="3 8" id="KW-0349">Heme</keyword>
<dbReference type="PRINTS" id="PR00463">
    <property type="entry name" value="EP450I"/>
</dbReference>
<evidence type="ECO:0000256" key="8">
    <source>
        <dbReference type="PIRSR" id="PIRSR602401-1"/>
    </source>
</evidence>
<dbReference type="PANTHER" id="PTHR24292:SF102">
    <property type="entry name" value="CYTOCHROME P450 FAMILY-RELATED"/>
    <property type="match status" value="1"/>
</dbReference>
<protein>
    <submittedName>
        <fullName evidence="10">Cytochrome P450</fullName>
    </submittedName>
</protein>
<dbReference type="PROSITE" id="PS00086">
    <property type="entry name" value="CYTOCHROME_P450"/>
    <property type="match status" value="1"/>
</dbReference>
<gene>
    <name evidence="10" type="primary">WBGene00105897</name>
</gene>
<reference evidence="10" key="2">
    <citation type="submission" date="2022-06" db="UniProtKB">
        <authorList>
            <consortium name="EnsemblMetazoa"/>
        </authorList>
    </citation>
    <scope>IDENTIFICATION</scope>
    <source>
        <strain evidence="10">PS312</strain>
    </source>
</reference>
<evidence type="ECO:0000256" key="1">
    <source>
        <dbReference type="ARBA" id="ARBA00001971"/>
    </source>
</evidence>
<dbReference type="EnsemblMetazoa" id="PPA16343.1">
    <property type="protein sequence ID" value="PPA16343.1"/>
    <property type="gene ID" value="WBGene00105897"/>
</dbReference>
<keyword evidence="4 8" id="KW-0479">Metal-binding</keyword>
<dbReference type="Proteomes" id="UP000005239">
    <property type="component" value="Unassembled WGS sequence"/>
</dbReference>
<accession>A0A8R1YDW4</accession>
<dbReference type="GO" id="GO:0004497">
    <property type="term" value="F:monooxygenase activity"/>
    <property type="evidence" value="ECO:0007669"/>
    <property type="project" value="UniProtKB-KW"/>
</dbReference>
<dbReference type="GO" id="GO:0020037">
    <property type="term" value="F:heme binding"/>
    <property type="evidence" value="ECO:0007669"/>
    <property type="project" value="InterPro"/>
</dbReference>
<sequence length="307" mass="35367">MDHLADLKYMDAVIKESLRHYHENLYFQEFTLDVICRPKIIPNQNAFFKLTDMLKANVAQRKLERQNNEDESKSKDFIDIFLDAKVDVSEVKFGEESDTARKLSTDEIVSQCLIFLLAGFDTTSNSLAYVTHFLANHSEVQQKLIDEIDSFVADHESFEIEVLKNLKYTDAVIKESLRHYPLGSIAHTRECTRTCEIGGFRFEAGDMVQVDTWSMHMDKDVWGEDAEEFRPERWLEPSDRPRTAFQSFGEGPRICLGMRLAYIEEKVALLKLMSRFRIQKTTKTNPIKLVGSLTVSPAAVTVKLVKR</sequence>
<reference evidence="11" key="1">
    <citation type="journal article" date="2008" name="Nat. Genet.">
        <title>The Pristionchus pacificus genome provides a unique perspective on nematode lifestyle and parasitism.</title>
        <authorList>
            <person name="Dieterich C."/>
            <person name="Clifton S.W."/>
            <person name="Schuster L.N."/>
            <person name="Chinwalla A."/>
            <person name="Delehaunty K."/>
            <person name="Dinkelacker I."/>
            <person name="Fulton L."/>
            <person name="Fulton R."/>
            <person name="Godfrey J."/>
            <person name="Minx P."/>
            <person name="Mitreva M."/>
            <person name="Roeseler W."/>
            <person name="Tian H."/>
            <person name="Witte H."/>
            <person name="Yang S.P."/>
            <person name="Wilson R.K."/>
            <person name="Sommer R.J."/>
        </authorList>
    </citation>
    <scope>NUCLEOTIDE SEQUENCE [LARGE SCALE GENOMIC DNA]</scope>
    <source>
        <strain evidence="11">PS312</strain>
    </source>
</reference>
<evidence type="ECO:0000256" key="4">
    <source>
        <dbReference type="ARBA" id="ARBA00022723"/>
    </source>
</evidence>
<dbReference type="InterPro" id="IPR001128">
    <property type="entry name" value="Cyt_P450"/>
</dbReference>
<dbReference type="OrthoDB" id="2789670at2759"/>